<name>A0ABW3MG13_9PSEU</name>
<keyword evidence="2" id="KW-1185">Reference proteome</keyword>
<evidence type="ECO:0000313" key="2">
    <source>
        <dbReference type="Proteomes" id="UP001597045"/>
    </source>
</evidence>
<reference evidence="2" key="1">
    <citation type="journal article" date="2019" name="Int. J. Syst. Evol. Microbiol.">
        <title>The Global Catalogue of Microorganisms (GCM) 10K type strain sequencing project: providing services to taxonomists for standard genome sequencing and annotation.</title>
        <authorList>
            <consortium name="The Broad Institute Genomics Platform"/>
            <consortium name="The Broad Institute Genome Sequencing Center for Infectious Disease"/>
            <person name="Wu L."/>
            <person name="Ma J."/>
        </authorList>
    </citation>
    <scope>NUCLEOTIDE SEQUENCE [LARGE SCALE GENOMIC DNA]</scope>
    <source>
        <strain evidence="2">JCM 31486</strain>
    </source>
</reference>
<comment type="caution">
    <text evidence="1">The sequence shown here is derived from an EMBL/GenBank/DDBJ whole genome shotgun (WGS) entry which is preliminary data.</text>
</comment>
<gene>
    <name evidence="1" type="ORF">ACFQ1S_25060</name>
</gene>
<proteinExistence type="predicted"/>
<organism evidence="1 2">
    <name type="scientific">Kibdelosporangium lantanae</name>
    <dbReference type="NCBI Taxonomy" id="1497396"/>
    <lineage>
        <taxon>Bacteria</taxon>
        <taxon>Bacillati</taxon>
        <taxon>Actinomycetota</taxon>
        <taxon>Actinomycetes</taxon>
        <taxon>Pseudonocardiales</taxon>
        <taxon>Pseudonocardiaceae</taxon>
        <taxon>Kibdelosporangium</taxon>
    </lineage>
</organism>
<dbReference type="EMBL" id="JBHTIS010001669">
    <property type="protein sequence ID" value="MFD1048569.1"/>
    <property type="molecule type" value="Genomic_DNA"/>
</dbReference>
<protein>
    <submittedName>
        <fullName evidence="1">Uncharacterized protein</fullName>
    </submittedName>
</protein>
<dbReference type="Proteomes" id="UP001597045">
    <property type="component" value="Unassembled WGS sequence"/>
</dbReference>
<sequence length="75" mass="8102">MDPDESFVVINQSDPPDVAEDRTYAVVVDDAGHVVGQRRGADQEVRHADRGDVLDLLVGAGGHEHGFVHRSVVIT</sequence>
<evidence type="ECO:0000313" key="1">
    <source>
        <dbReference type="EMBL" id="MFD1048569.1"/>
    </source>
</evidence>
<accession>A0ABW3MG13</accession>